<dbReference type="InterPro" id="IPR010982">
    <property type="entry name" value="Lambda_DNA-bd_dom_sf"/>
</dbReference>
<gene>
    <name evidence="1" type="ORF">ANHYDRO_01378</name>
</gene>
<dbReference type="GO" id="GO:0003677">
    <property type="term" value="F:DNA binding"/>
    <property type="evidence" value="ECO:0007669"/>
    <property type="project" value="InterPro"/>
</dbReference>
<evidence type="ECO:0000313" key="2">
    <source>
        <dbReference type="Proteomes" id="UP000005451"/>
    </source>
</evidence>
<dbReference type="SUPFAM" id="SSF47413">
    <property type="entry name" value="lambda repressor-like DNA-binding domains"/>
    <property type="match status" value="1"/>
</dbReference>
<dbReference type="EMBL" id="ABXA01000036">
    <property type="protein sequence ID" value="EEB35712.1"/>
    <property type="molecule type" value="Genomic_DNA"/>
</dbReference>
<dbReference type="InterPro" id="IPR001387">
    <property type="entry name" value="Cro/C1-type_HTH"/>
</dbReference>
<accession>B6W9V2</accession>
<dbReference type="Gene3D" id="1.10.260.40">
    <property type="entry name" value="lambda repressor-like DNA-binding domains"/>
    <property type="match status" value="1"/>
</dbReference>
<name>B6W9V2_9FIRM</name>
<proteinExistence type="predicted"/>
<dbReference type="Proteomes" id="UP000005451">
    <property type="component" value="Unassembled WGS sequence"/>
</dbReference>
<evidence type="ECO:0000313" key="1">
    <source>
        <dbReference type="EMBL" id="EEB35712.1"/>
    </source>
</evidence>
<dbReference type="STRING" id="561177.ANHYDRO_01378"/>
<reference evidence="1 2" key="2">
    <citation type="submission" date="2008-10" db="EMBL/GenBank/DDBJ databases">
        <title>Draft genome sequence of Anaerococcus hydrogenalis (DSM 7454).</title>
        <authorList>
            <person name="Sudarsanam P."/>
            <person name="Ley R."/>
            <person name="Guruge J."/>
            <person name="Turnbaugh P.J."/>
            <person name="Mahowald M."/>
            <person name="Liep D."/>
            <person name="Gordon J."/>
        </authorList>
    </citation>
    <scope>NUCLEOTIDE SEQUENCE [LARGE SCALE GENOMIC DNA]</scope>
    <source>
        <strain evidence="1 2">DSM 7454</strain>
    </source>
</reference>
<dbReference type="eggNOG" id="ENOG502ZDDK">
    <property type="taxonomic scope" value="Bacteria"/>
</dbReference>
<dbReference type="AlphaFoldDB" id="B6W9V2"/>
<organism evidence="1 2">
    <name type="scientific">Anaerococcus hydrogenalis DSM 7454</name>
    <dbReference type="NCBI Taxonomy" id="561177"/>
    <lineage>
        <taxon>Bacteria</taxon>
        <taxon>Bacillati</taxon>
        <taxon>Bacillota</taxon>
        <taxon>Tissierellia</taxon>
        <taxon>Tissierellales</taxon>
        <taxon>Peptoniphilaceae</taxon>
        <taxon>Anaerococcus</taxon>
    </lineage>
</organism>
<comment type="caution">
    <text evidence="1">The sequence shown here is derived from an EMBL/GenBank/DDBJ whole genome shotgun (WGS) entry which is preliminary data.</text>
</comment>
<dbReference type="RefSeq" id="WP_004814548.1">
    <property type="nucleotide sequence ID" value="NZ_ABXA01000036.1"/>
</dbReference>
<reference evidence="1 2" key="1">
    <citation type="submission" date="2008-09" db="EMBL/GenBank/DDBJ databases">
        <authorList>
            <person name="Fulton L."/>
            <person name="Clifton S."/>
            <person name="Fulton B."/>
            <person name="Xu J."/>
            <person name="Minx P."/>
            <person name="Pepin K.H."/>
            <person name="Johnson M."/>
            <person name="Thiruvilangam P."/>
            <person name="Bhonagiri V."/>
            <person name="Nash W.E."/>
            <person name="Mardis E.R."/>
            <person name="Wilson R.K."/>
        </authorList>
    </citation>
    <scope>NUCLEOTIDE SEQUENCE [LARGE SCALE GENOMIC DNA]</scope>
    <source>
        <strain evidence="1 2">DSM 7454</strain>
    </source>
</reference>
<dbReference type="CDD" id="cd00093">
    <property type="entry name" value="HTH_XRE"/>
    <property type="match status" value="1"/>
</dbReference>
<protein>
    <recommendedName>
        <fullName evidence="3">HTH cro/C1-type domain-containing protein</fullName>
    </recommendedName>
</protein>
<evidence type="ECO:0008006" key="3">
    <source>
        <dbReference type="Google" id="ProtNLM"/>
    </source>
</evidence>
<sequence length="100" mass="11830">MIDYKFILTRYLLDGIIMLRNKKQIREVMIFLINVKKLKAIFVEKGKTQKDIARMLNISDNTMTNKLKKGILNSNEIYKLIDYLDIDNPVEIFFAEEVTQ</sequence>